<evidence type="ECO:0000313" key="2">
    <source>
        <dbReference type="EMBL" id="KAK3590571.1"/>
    </source>
</evidence>
<reference evidence="2" key="2">
    <citation type="journal article" date="2021" name="Genome Biol. Evol.">
        <title>Developing a high-quality reference genome for a parasitic bivalve with doubly uniparental inheritance (Bivalvia: Unionida).</title>
        <authorList>
            <person name="Smith C.H."/>
        </authorList>
    </citation>
    <scope>NUCLEOTIDE SEQUENCE</scope>
    <source>
        <strain evidence="2">CHS0354</strain>
        <tissue evidence="2">Mantle</tissue>
    </source>
</reference>
<comment type="caution">
    <text evidence="2">The sequence shown here is derived from an EMBL/GenBank/DDBJ whole genome shotgun (WGS) entry which is preliminary data.</text>
</comment>
<evidence type="ECO:0000256" key="1">
    <source>
        <dbReference type="SAM" id="Phobius"/>
    </source>
</evidence>
<reference evidence="2" key="1">
    <citation type="journal article" date="2021" name="Genome Biol. Evol.">
        <title>A High-Quality Reference Genome for a Parasitic Bivalve with Doubly Uniparental Inheritance (Bivalvia: Unionida).</title>
        <authorList>
            <person name="Smith C.H."/>
        </authorList>
    </citation>
    <scope>NUCLEOTIDE SEQUENCE</scope>
    <source>
        <strain evidence="2">CHS0354</strain>
    </source>
</reference>
<gene>
    <name evidence="2" type="ORF">CHS0354_039703</name>
</gene>
<dbReference type="Proteomes" id="UP001195483">
    <property type="component" value="Unassembled WGS sequence"/>
</dbReference>
<evidence type="ECO:0000313" key="3">
    <source>
        <dbReference type="Proteomes" id="UP001195483"/>
    </source>
</evidence>
<reference evidence="2" key="3">
    <citation type="submission" date="2023-05" db="EMBL/GenBank/DDBJ databases">
        <authorList>
            <person name="Smith C.H."/>
        </authorList>
    </citation>
    <scope>NUCLEOTIDE SEQUENCE</scope>
    <source>
        <strain evidence="2">CHS0354</strain>
        <tissue evidence="2">Mantle</tissue>
    </source>
</reference>
<keyword evidence="3" id="KW-1185">Reference proteome</keyword>
<dbReference type="AlphaFoldDB" id="A0AAE0SEQ3"/>
<proteinExistence type="predicted"/>
<sequence length="125" mass="14161">MMLAIEKIQEGTCSMCLSALLLRTSTKLGYMQSLTQTTKIVLAVFIYRYKCLYYLPFICDVDRDIGVTFRHLRIIDASKKTYVLPIFTTMIIIALLISVLALPVQTNALEKDAVIEILVRKVAEP</sequence>
<keyword evidence="1" id="KW-0472">Membrane</keyword>
<keyword evidence="1" id="KW-1133">Transmembrane helix</keyword>
<feature type="transmembrane region" description="Helical" evidence="1">
    <location>
        <begin position="82"/>
        <end position="102"/>
    </location>
</feature>
<organism evidence="2 3">
    <name type="scientific">Potamilus streckersoni</name>
    <dbReference type="NCBI Taxonomy" id="2493646"/>
    <lineage>
        <taxon>Eukaryota</taxon>
        <taxon>Metazoa</taxon>
        <taxon>Spiralia</taxon>
        <taxon>Lophotrochozoa</taxon>
        <taxon>Mollusca</taxon>
        <taxon>Bivalvia</taxon>
        <taxon>Autobranchia</taxon>
        <taxon>Heteroconchia</taxon>
        <taxon>Palaeoheterodonta</taxon>
        <taxon>Unionida</taxon>
        <taxon>Unionoidea</taxon>
        <taxon>Unionidae</taxon>
        <taxon>Ambleminae</taxon>
        <taxon>Lampsilini</taxon>
        <taxon>Potamilus</taxon>
    </lineage>
</organism>
<protein>
    <submittedName>
        <fullName evidence="2">Uncharacterized protein</fullName>
    </submittedName>
</protein>
<accession>A0AAE0SEQ3</accession>
<name>A0AAE0SEQ3_9BIVA</name>
<keyword evidence="1" id="KW-0812">Transmembrane</keyword>
<dbReference type="EMBL" id="JAEAOA010002316">
    <property type="protein sequence ID" value="KAK3590571.1"/>
    <property type="molecule type" value="Genomic_DNA"/>
</dbReference>